<keyword evidence="5 6" id="KW-0326">Glycosidase</keyword>
<dbReference type="Pfam" id="PF08533">
    <property type="entry name" value="Glyco_hydro_42C"/>
    <property type="match status" value="1"/>
</dbReference>
<dbReference type="Pfam" id="PF02449">
    <property type="entry name" value="Glyco_hydro_42"/>
    <property type="match status" value="1"/>
</dbReference>
<accession>A0A5D4JL55</accession>
<gene>
    <name evidence="13" type="ORF">FY004_02490</name>
</gene>
<dbReference type="PANTHER" id="PTHR36447">
    <property type="entry name" value="BETA-GALACTOSIDASE GANA"/>
    <property type="match status" value="1"/>
</dbReference>
<dbReference type="EC" id="3.2.1.23" evidence="3 6"/>
<feature type="active site" description="Nucleophile" evidence="7">
    <location>
        <position position="313"/>
    </location>
</feature>
<dbReference type="PIRSF" id="PIRSF001084">
    <property type="entry name" value="B-galactosidase"/>
    <property type="match status" value="1"/>
</dbReference>
<keyword evidence="9" id="KW-0479">Metal-binding</keyword>
<dbReference type="InterPro" id="IPR029062">
    <property type="entry name" value="Class_I_gatase-like"/>
</dbReference>
<feature type="binding site" evidence="9">
    <location>
        <position position="166"/>
    </location>
    <ligand>
        <name>Zn(2+)</name>
        <dbReference type="ChEBI" id="CHEBI:29105"/>
    </ligand>
</feature>
<dbReference type="InterPro" id="IPR017853">
    <property type="entry name" value="GH"/>
</dbReference>
<evidence type="ECO:0000256" key="2">
    <source>
        <dbReference type="ARBA" id="ARBA00005940"/>
    </source>
</evidence>
<dbReference type="CDD" id="cd03143">
    <property type="entry name" value="A4_beta-galactosidase_middle_domain"/>
    <property type="match status" value="1"/>
</dbReference>
<organism evidence="13 14">
    <name type="scientific">Streptomyces parvus</name>
    <dbReference type="NCBI Taxonomy" id="66428"/>
    <lineage>
        <taxon>Bacteria</taxon>
        <taxon>Bacillati</taxon>
        <taxon>Actinomycetota</taxon>
        <taxon>Actinomycetes</taxon>
        <taxon>Kitasatosporales</taxon>
        <taxon>Streptomycetaceae</taxon>
        <taxon>Streptomyces</taxon>
    </lineage>
</organism>
<sequence length="681" mass="73868">MTDALHTLTGRLGGIAYGGDYNPEQWPADVWPEDVRLMREAGVNLVTVGVFSWSRLEPRPGVYDWTLLDAVLDLLHTAGIAVDLATPTAAPPPWFSRAHPASLPQNASGTRLTHGSRQAFCPSSPDYARAADAMVTALARRYAAHPAVVMWHVHNEWGNHNALCYCDTSGAAFRSWLRDRYVDLGRLNDAWGTDFWGQRYGDWAEIDPPRETTAFRNPGQELDYRRFSSDALLTRHRAECALLRDLAPGTPITTNLLGTLEKKVDGHAFARHCDIVSVDHYLVAADPGNHVDLALNADLARGMAGGRPWLLMEHSTSAVNWQPVNVPKAPGEMRRNSLTHLARGADGILFFQWRQSRAGAEKWHSAMLPHGGTGTRTWGEVTALGAELAALSEVRGTEVRAEVALLFDWPAWWALELEARPSQGLRHLDLVRQWYGALWDLGITCDLVAPDVDLTPYKVVLAPSLYLVTDPDADALHAYVRGGGHAVLGPFSGAVDAHDRVRTGGYPGAFRDLLGLVVDEYLPLREGESALLSDGSRAHLWTERVEGRGCTAWLRFADGPQGGPARGGPAVTRHAHGDGTGWYVAAALPARSLRDLLGTVCAEAGATPAVAVPPGIEAVRRGTGDRSYLFLVNHTDGEVTVPVDGHTLLDGSALPGCVSVPAGEVVVVREAPRTPHQETSR</sequence>
<dbReference type="Proteomes" id="UP000323242">
    <property type="component" value="Unassembled WGS sequence"/>
</dbReference>
<dbReference type="Pfam" id="PF08532">
    <property type="entry name" value="Glyco_hydro_42M"/>
    <property type="match status" value="1"/>
</dbReference>
<comment type="similarity">
    <text evidence="2 6">Belongs to the glycosyl hydrolase 42 family.</text>
</comment>
<keyword evidence="14" id="KW-1185">Reference proteome</keyword>
<feature type="binding site" evidence="8">
    <location>
        <position position="117"/>
    </location>
    <ligand>
        <name>substrate</name>
    </ligand>
</feature>
<dbReference type="InterPro" id="IPR013739">
    <property type="entry name" value="Beta_galactosidase_C"/>
</dbReference>
<comment type="catalytic activity">
    <reaction evidence="1 6">
        <text>Hydrolysis of terminal non-reducing beta-D-galactose residues in beta-D-galactosides.</text>
        <dbReference type="EC" id="3.2.1.23"/>
    </reaction>
</comment>
<dbReference type="InterPro" id="IPR003476">
    <property type="entry name" value="Glyco_hydro_42"/>
</dbReference>
<protein>
    <recommendedName>
        <fullName evidence="3 6">Beta-galactosidase</fullName>
        <shortName evidence="6">Beta-gal</shortName>
        <ecNumber evidence="3 6">3.2.1.23</ecNumber>
    </recommendedName>
</protein>
<dbReference type="AlphaFoldDB" id="A0A5D4JL55"/>
<evidence type="ECO:0000256" key="9">
    <source>
        <dbReference type="PIRSR" id="PIRSR001084-3"/>
    </source>
</evidence>
<dbReference type="Gene3D" id="3.40.50.880">
    <property type="match status" value="1"/>
</dbReference>
<evidence type="ECO:0000259" key="11">
    <source>
        <dbReference type="Pfam" id="PF08532"/>
    </source>
</evidence>
<evidence type="ECO:0000256" key="8">
    <source>
        <dbReference type="PIRSR" id="PIRSR001084-2"/>
    </source>
</evidence>
<evidence type="ECO:0000256" key="4">
    <source>
        <dbReference type="ARBA" id="ARBA00022801"/>
    </source>
</evidence>
<evidence type="ECO:0000313" key="14">
    <source>
        <dbReference type="Proteomes" id="UP000323242"/>
    </source>
</evidence>
<reference evidence="13 14" key="1">
    <citation type="submission" date="2019-08" db="EMBL/GenBank/DDBJ databases">
        <title>Draft genome for granaticin producer strain Streptomyces parvus C05.</title>
        <authorList>
            <person name="Gonzalez-Pimentel J.L."/>
        </authorList>
    </citation>
    <scope>NUCLEOTIDE SEQUENCE [LARGE SCALE GENOMIC DNA]</scope>
    <source>
        <strain evidence="13 14">C05</strain>
    </source>
</reference>
<dbReference type="GO" id="GO:0006012">
    <property type="term" value="P:galactose metabolic process"/>
    <property type="evidence" value="ECO:0007669"/>
    <property type="project" value="InterPro"/>
</dbReference>
<evidence type="ECO:0000259" key="10">
    <source>
        <dbReference type="Pfam" id="PF02449"/>
    </source>
</evidence>
<dbReference type="Gene3D" id="2.60.40.1180">
    <property type="entry name" value="Golgi alpha-mannosidase II"/>
    <property type="match status" value="1"/>
</dbReference>
<dbReference type="RefSeq" id="WP_148901356.1">
    <property type="nucleotide sequence ID" value="NZ_VSZQ01000008.1"/>
</dbReference>
<feature type="domain" description="Glycoside hydrolase family 42 N-terminal" evidence="10">
    <location>
        <begin position="20"/>
        <end position="390"/>
    </location>
</feature>
<dbReference type="PANTHER" id="PTHR36447:SF1">
    <property type="entry name" value="BETA-GALACTOSIDASE GANA"/>
    <property type="match status" value="1"/>
</dbReference>
<dbReference type="SUPFAM" id="SSF52317">
    <property type="entry name" value="Class I glutamine amidotransferase-like"/>
    <property type="match status" value="1"/>
</dbReference>
<evidence type="ECO:0000313" key="13">
    <source>
        <dbReference type="EMBL" id="TYR66081.1"/>
    </source>
</evidence>
<dbReference type="GO" id="GO:0046872">
    <property type="term" value="F:metal ion binding"/>
    <property type="evidence" value="ECO:0007669"/>
    <property type="project" value="UniProtKB-KW"/>
</dbReference>
<name>A0A5D4JL55_9ACTN</name>
<feature type="domain" description="Beta-galactosidase C-terminal" evidence="12">
    <location>
        <begin position="615"/>
        <end position="670"/>
    </location>
</feature>
<keyword evidence="9" id="KW-0862">Zinc</keyword>
<evidence type="ECO:0000259" key="12">
    <source>
        <dbReference type="Pfam" id="PF08533"/>
    </source>
</evidence>
<evidence type="ECO:0000256" key="6">
    <source>
        <dbReference type="PIRNR" id="PIRNR001084"/>
    </source>
</evidence>
<dbReference type="SUPFAM" id="SSF51445">
    <property type="entry name" value="(Trans)glycosidases"/>
    <property type="match status" value="1"/>
</dbReference>
<feature type="binding site" evidence="8">
    <location>
        <position position="321"/>
    </location>
    <ligand>
        <name>substrate</name>
    </ligand>
</feature>
<proteinExistence type="inferred from homology"/>
<keyword evidence="4 6" id="KW-0378">Hydrolase</keyword>
<dbReference type="InterPro" id="IPR013780">
    <property type="entry name" value="Glyco_hydro_b"/>
</dbReference>
<dbReference type="InterPro" id="IPR013738">
    <property type="entry name" value="Beta_galactosidase_Trimer"/>
</dbReference>
<feature type="domain" description="Beta-galactosidase trimerisation" evidence="11">
    <location>
        <begin position="401"/>
        <end position="604"/>
    </location>
</feature>
<evidence type="ECO:0000256" key="7">
    <source>
        <dbReference type="PIRSR" id="PIRSR001084-1"/>
    </source>
</evidence>
<evidence type="ECO:0000256" key="3">
    <source>
        <dbReference type="ARBA" id="ARBA00012756"/>
    </source>
</evidence>
<feature type="binding site" evidence="9">
    <location>
        <position position="164"/>
    </location>
    <ligand>
        <name>Zn(2+)</name>
        <dbReference type="ChEBI" id="CHEBI:29105"/>
    </ligand>
</feature>
<evidence type="ECO:0000256" key="1">
    <source>
        <dbReference type="ARBA" id="ARBA00001412"/>
    </source>
</evidence>
<feature type="binding site" evidence="8">
    <location>
        <position position="155"/>
    </location>
    <ligand>
        <name>substrate</name>
    </ligand>
</feature>
<dbReference type="GO" id="GO:0009341">
    <property type="term" value="C:beta-galactosidase complex"/>
    <property type="evidence" value="ECO:0007669"/>
    <property type="project" value="InterPro"/>
</dbReference>
<dbReference type="InterPro" id="IPR013529">
    <property type="entry name" value="Glyco_hydro_42_N"/>
</dbReference>
<dbReference type="GO" id="GO:0004565">
    <property type="term" value="F:beta-galactosidase activity"/>
    <property type="evidence" value="ECO:0007669"/>
    <property type="project" value="UniProtKB-EC"/>
</dbReference>
<evidence type="ECO:0000256" key="5">
    <source>
        <dbReference type="ARBA" id="ARBA00023295"/>
    </source>
</evidence>
<dbReference type="EMBL" id="VSZQ01000008">
    <property type="protein sequence ID" value="TYR66081.1"/>
    <property type="molecule type" value="Genomic_DNA"/>
</dbReference>
<feature type="active site" description="Proton donor" evidence="7">
    <location>
        <position position="156"/>
    </location>
</feature>
<feature type="binding site" evidence="9">
    <location>
        <position position="121"/>
    </location>
    <ligand>
        <name>Zn(2+)</name>
        <dbReference type="ChEBI" id="CHEBI:29105"/>
    </ligand>
</feature>
<dbReference type="Gene3D" id="3.20.20.80">
    <property type="entry name" value="Glycosidases"/>
    <property type="match status" value="1"/>
</dbReference>
<comment type="caution">
    <text evidence="13">The sequence shown here is derived from an EMBL/GenBank/DDBJ whole genome shotgun (WGS) entry which is preliminary data.</text>
</comment>